<reference evidence="2" key="1">
    <citation type="submission" date="2016-10" db="EMBL/GenBank/DDBJ databases">
        <authorList>
            <person name="Varghese N."/>
            <person name="Submissions S."/>
        </authorList>
    </citation>
    <scope>NUCLEOTIDE SEQUENCE [LARGE SCALE GENOMIC DNA]</scope>
    <source>
        <strain evidence="2">DSM 18609</strain>
    </source>
</reference>
<proteinExistence type="predicted"/>
<dbReference type="EMBL" id="FMZH01000011">
    <property type="protein sequence ID" value="SDE07712.1"/>
    <property type="molecule type" value="Genomic_DNA"/>
</dbReference>
<dbReference type="RefSeq" id="WP_090771802.1">
    <property type="nucleotide sequence ID" value="NZ_FMZH01000011.1"/>
</dbReference>
<protein>
    <submittedName>
        <fullName evidence="1">Uncharacterized protein</fullName>
    </submittedName>
</protein>
<name>A0A1G6ZYR7_9SPHI</name>
<dbReference type="AlphaFoldDB" id="A0A1G6ZYR7"/>
<dbReference type="STRING" id="390242.SAMN04488024_11191"/>
<keyword evidence="2" id="KW-1185">Reference proteome</keyword>
<accession>A0A1G6ZYR7</accession>
<organism evidence="1 2">
    <name type="scientific">Pedobacter soli</name>
    <dbReference type="NCBI Taxonomy" id="390242"/>
    <lineage>
        <taxon>Bacteria</taxon>
        <taxon>Pseudomonadati</taxon>
        <taxon>Bacteroidota</taxon>
        <taxon>Sphingobacteriia</taxon>
        <taxon>Sphingobacteriales</taxon>
        <taxon>Sphingobacteriaceae</taxon>
        <taxon>Pedobacter</taxon>
    </lineage>
</organism>
<evidence type="ECO:0000313" key="1">
    <source>
        <dbReference type="EMBL" id="SDE07712.1"/>
    </source>
</evidence>
<gene>
    <name evidence="1" type="ORF">SAMN04488024_11191</name>
</gene>
<evidence type="ECO:0000313" key="2">
    <source>
        <dbReference type="Proteomes" id="UP000199455"/>
    </source>
</evidence>
<sequence>MTIFEKIEKHQAERNYVKIKRDVGNKSYKLSHGYILDHSFDFILIIENDDFVFNGFQIFPIASIAKIRNNDYDQFFDGIMEQEGQKKLITIPHHIDLENWKTIFTSIKQTNLNCAIENENDDLFFFRIGEITKVKERSLKILNFDPAGYLDEEPTKIKYKEISAVSFDDNYTNTMSKYLRVRE</sequence>
<dbReference type="Proteomes" id="UP000199455">
    <property type="component" value="Unassembled WGS sequence"/>
</dbReference>